<evidence type="ECO:0000313" key="1">
    <source>
        <dbReference type="EMBL" id="KAI3765625.1"/>
    </source>
</evidence>
<organism evidence="1 2">
    <name type="scientific">Cichorium intybus</name>
    <name type="common">Chicory</name>
    <dbReference type="NCBI Taxonomy" id="13427"/>
    <lineage>
        <taxon>Eukaryota</taxon>
        <taxon>Viridiplantae</taxon>
        <taxon>Streptophyta</taxon>
        <taxon>Embryophyta</taxon>
        <taxon>Tracheophyta</taxon>
        <taxon>Spermatophyta</taxon>
        <taxon>Magnoliopsida</taxon>
        <taxon>eudicotyledons</taxon>
        <taxon>Gunneridae</taxon>
        <taxon>Pentapetalae</taxon>
        <taxon>asterids</taxon>
        <taxon>campanulids</taxon>
        <taxon>Asterales</taxon>
        <taxon>Asteraceae</taxon>
        <taxon>Cichorioideae</taxon>
        <taxon>Cichorieae</taxon>
        <taxon>Cichoriinae</taxon>
        <taxon>Cichorium</taxon>
    </lineage>
</organism>
<comment type="caution">
    <text evidence="1">The sequence shown here is derived from an EMBL/GenBank/DDBJ whole genome shotgun (WGS) entry which is preliminary data.</text>
</comment>
<keyword evidence="2" id="KW-1185">Reference proteome</keyword>
<gene>
    <name evidence="1" type="ORF">L2E82_15665</name>
</gene>
<proteinExistence type="predicted"/>
<dbReference type="EMBL" id="CM042011">
    <property type="protein sequence ID" value="KAI3765625.1"/>
    <property type="molecule type" value="Genomic_DNA"/>
</dbReference>
<sequence>MNSLHKTLITLIILLTLAINLSATPRNDDEEDVIPTYGSLRGASRFLAQQSGGLLKCNKNPRLCRVKGSPGTPVYAIDLIKRGALNLSTVKFAIFNEADHMLNIGFAEDIETILEYLAWERQTMMFSTTMPSWIVKLTHKYLKKPVTIDLHANSGKCIVFTLGEAVSLLFTRTEKKR</sequence>
<reference evidence="1 2" key="2">
    <citation type="journal article" date="2022" name="Mol. Ecol. Resour.">
        <title>The genomes of chicory, endive, great burdock and yacon provide insights into Asteraceae paleo-polyploidization history and plant inulin production.</title>
        <authorList>
            <person name="Fan W."/>
            <person name="Wang S."/>
            <person name="Wang H."/>
            <person name="Wang A."/>
            <person name="Jiang F."/>
            <person name="Liu H."/>
            <person name="Zhao H."/>
            <person name="Xu D."/>
            <person name="Zhang Y."/>
        </authorList>
    </citation>
    <scope>NUCLEOTIDE SEQUENCE [LARGE SCALE GENOMIC DNA]</scope>
    <source>
        <strain evidence="2">cv. Punajuju</strain>
        <tissue evidence="1">Leaves</tissue>
    </source>
</reference>
<protein>
    <submittedName>
        <fullName evidence="1">Uncharacterized protein</fullName>
    </submittedName>
</protein>
<reference evidence="2" key="1">
    <citation type="journal article" date="2022" name="Mol. Ecol. Resour.">
        <title>The genomes of chicory, endive, great burdock and yacon provide insights into Asteraceae palaeo-polyploidization history and plant inulin production.</title>
        <authorList>
            <person name="Fan W."/>
            <person name="Wang S."/>
            <person name="Wang H."/>
            <person name="Wang A."/>
            <person name="Jiang F."/>
            <person name="Liu H."/>
            <person name="Zhao H."/>
            <person name="Xu D."/>
            <person name="Zhang Y."/>
        </authorList>
    </citation>
    <scope>NUCLEOTIDE SEQUENCE [LARGE SCALE GENOMIC DNA]</scope>
    <source>
        <strain evidence="2">cv. Punajuju</strain>
    </source>
</reference>
<dbReference type="Proteomes" id="UP001055811">
    <property type="component" value="Linkage Group LG03"/>
</dbReference>
<evidence type="ECO:0000313" key="2">
    <source>
        <dbReference type="Proteomes" id="UP001055811"/>
    </source>
</evidence>
<name>A0ACB9F3V3_CICIN</name>
<accession>A0ACB9F3V3</accession>